<dbReference type="InterPro" id="IPR043128">
    <property type="entry name" value="Rev_trsase/Diguanyl_cyclase"/>
</dbReference>
<keyword evidence="3" id="KW-0548">Nucleotidyltransferase</keyword>
<dbReference type="InterPro" id="IPR041373">
    <property type="entry name" value="RT_RNaseH"/>
</dbReference>
<dbReference type="Proteomes" id="UP001147782">
    <property type="component" value="Unassembled WGS sequence"/>
</dbReference>
<dbReference type="Gene3D" id="3.30.70.270">
    <property type="match status" value="2"/>
</dbReference>
<evidence type="ECO:0000256" key="3">
    <source>
        <dbReference type="ARBA" id="ARBA00022695"/>
    </source>
</evidence>
<evidence type="ECO:0000256" key="6">
    <source>
        <dbReference type="ARBA" id="ARBA00022759"/>
    </source>
</evidence>
<dbReference type="OrthoDB" id="4358334at2759"/>
<evidence type="ECO:0000256" key="8">
    <source>
        <dbReference type="ARBA" id="ARBA00022918"/>
    </source>
</evidence>
<dbReference type="GO" id="GO:0003964">
    <property type="term" value="F:RNA-directed DNA polymerase activity"/>
    <property type="evidence" value="ECO:0007669"/>
    <property type="project" value="UniProtKB-KW"/>
</dbReference>
<keyword evidence="2" id="KW-0808">Transferase</keyword>
<dbReference type="AlphaFoldDB" id="A0A9W9VHM9"/>
<feature type="domain" description="Reverse transcriptase" evidence="9">
    <location>
        <begin position="21"/>
        <end position="172"/>
    </location>
</feature>
<dbReference type="GO" id="GO:0006508">
    <property type="term" value="P:proteolysis"/>
    <property type="evidence" value="ECO:0007669"/>
    <property type="project" value="UniProtKB-KW"/>
</dbReference>
<dbReference type="Pfam" id="PF00078">
    <property type="entry name" value="RVT_1"/>
    <property type="match status" value="1"/>
</dbReference>
<dbReference type="CDD" id="cd01647">
    <property type="entry name" value="RT_LTR"/>
    <property type="match status" value="1"/>
</dbReference>
<dbReference type="GeneID" id="81435650"/>
<proteinExistence type="predicted"/>
<evidence type="ECO:0000256" key="1">
    <source>
        <dbReference type="ARBA" id="ARBA00022670"/>
    </source>
</evidence>
<evidence type="ECO:0008006" key="13">
    <source>
        <dbReference type="Google" id="ProtNLM"/>
    </source>
</evidence>
<evidence type="ECO:0000256" key="5">
    <source>
        <dbReference type="ARBA" id="ARBA00022750"/>
    </source>
</evidence>
<accession>A0A9W9VHM9</accession>
<sequence length="336" mass="38074">MNASTCSTLFVVWCTLQNGDRKPRVVVDFRGLNRISLRDSYPLPRQEDIISFTQGATHISVFDALAFFYQWAAHPDDWHKLAVNLHRGQEFFTVAPMGYCNSPPHAQRQADRIIRAIADFVRVYVDDFVLRSMSAKDHLRHLDQFLTTLQKANVTISPAKTFIRFPGVRILGNFVDGLGLASLEERVQAIRNIKEPHSLVDLERFLGITGYLRDKIPRYAEIAEPLQQRKTELLQGAPNADPKRDLYVDLDASARAFGVMVYHLKLTSPAESRYYSSEQEVACLVWAVRKIRHLIENAEASVIIYTDHTSTSGIANHTHLGSSATDKLNKRLIRAS</sequence>
<dbReference type="InterPro" id="IPR051320">
    <property type="entry name" value="Viral_Replic_Matur_Polypro"/>
</dbReference>
<dbReference type="GO" id="GO:0004190">
    <property type="term" value="F:aspartic-type endopeptidase activity"/>
    <property type="evidence" value="ECO:0007669"/>
    <property type="project" value="UniProtKB-KW"/>
</dbReference>
<comment type="caution">
    <text evidence="11">The sequence shown here is derived from an EMBL/GenBank/DDBJ whole genome shotgun (WGS) entry which is preliminary data.</text>
</comment>
<evidence type="ECO:0000313" key="12">
    <source>
        <dbReference type="Proteomes" id="UP001147782"/>
    </source>
</evidence>
<name>A0A9W9VHM9_9EURO</name>
<gene>
    <name evidence="11" type="ORF">N7496_003542</name>
</gene>
<dbReference type="InterPro" id="IPR043502">
    <property type="entry name" value="DNA/RNA_pol_sf"/>
</dbReference>
<keyword evidence="7" id="KW-0378">Hydrolase</keyword>
<dbReference type="SUPFAM" id="SSF56672">
    <property type="entry name" value="DNA/RNA polymerases"/>
    <property type="match status" value="1"/>
</dbReference>
<feature type="domain" description="Reverse transcriptase RNase H-like" evidence="10">
    <location>
        <begin position="259"/>
        <end position="319"/>
    </location>
</feature>
<evidence type="ECO:0000313" key="11">
    <source>
        <dbReference type="EMBL" id="KAJ5381114.1"/>
    </source>
</evidence>
<reference evidence="11" key="1">
    <citation type="submission" date="2022-11" db="EMBL/GenBank/DDBJ databases">
        <authorList>
            <person name="Petersen C."/>
        </authorList>
    </citation>
    <scope>NUCLEOTIDE SEQUENCE</scope>
    <source>
        <strain evidence="11">IBT 29864</strain>
    </source>
</reference>
<dbReference type="RefSeq" id="XP_056558685.1">
    <property type="nucleotide sequence ID" value="XM_056696473.1"/>
</dbReference>
<evidence type="ECO:0000256" key="4">
    <source>
        <dbReference type="ARBA" id="ARBA00022722"/>
    </source>
</evidence>
<evidence type="ECO:0000259" key="9">
    <source>
        <dbReference type="Pfam" id="PF00078"/>
    </source>
</evidence>
<evidence type="ECO:0000256" key="2">
    <source>
        <dbReference type="ARBA" id="ARBA00022679"/>
    </source>
</evidence>
<keyword evidence="5" id="KW-0064">Aspartyl protease</keyword>
<dbReference type="PANTHER" id="PTHR33064:SF37">
    <property type="entry name" value="RIBONUCLEASE H"/>
    <property type="match status" value="1"/>
</dbReference>
<keyword evidence="6" id="KW-0255">Endonuclease</keyword>
<keyword evidence="1" id="KW-0645">Protease</keyword>
<keyword evidence="4" id="KW-0540">Nuclease</keyword>
<organism evidence="11 12">
    <name type="scientific">Penicillium cataractarum</name>
    <dbReference type="NCBI Taxonomy" id="2100454"/>
    <lineage>
        <taxon>Eukaryota</taxon>
        <taxon>Fungi</taxon>
        <taxon>Dikarya</taxon>
        <taxon>Ascomycota</taxon>
        <taxon>Pezizomycotina</taxon>
        <taxon>Eurotiomycetes</taxon>
        <taxon>Eurotiomycetidae</taxon>
        <taxon>Eurotiales</taxon>
        <taxon>Aspergillaceae</taxon>
        <taxon>Penicillium</taxon>
    </lineage>
</organism>
<dbReference type="Pfam" id="PF17917">
    <property type="entry name" value="RT_RNaseH"/>
    <property type="match status" value="1"/>
</dbReference>
<reference evidence="11" key="2">
    <citation type="journal article" date="2023" name="IMA Fungus">
        <title>Comparative genomic study of the Penicillium genus elucidates a diverse pangenome and 15 lateral gene transfer events.</title>
        <authorList>
            <person name="Petersen C."/>
            <person name="Sorensen T."/>
            <person name="Nielsen M.R."/>
            <person name="Sondergaard T.E."/>
            <person name="Sorensen J.L."/>
            <person name="Fitzpatrick D.A."/>
            <person name="Frisvad J.C."/>
            <person name="Nielsen K.L."/>
        </authorList>
    </citation>
    <scope>NUCLEOTIDE SEQUENCE</scope>
    <source>
        <strain evidence="11">IBT 29864</strain>
    </source>
</reference>
<dbReference type="GO" id="GO:0004519">
    <property type="term" value="F:endonuclease activity"/>
    <property type="evidence" value="ECO:0007669"/>
    <property type="project" value="UniProtKB-KW"/>
</dbReference>
<protein>
    <recommendedName>
        <fullName evidence="13">Reverse transcriptase domain-containing protein</fullName>
    </recommendedName>
</protein>
<evidence type="ECO:0000256" key="7">
    <source>
        <dbReference type="ARBA" id="ARBA00022801"/>
    </source>
</evidence>
<keyword evidence="8" id="KW-0695">RNA-directed DNA polymerase</keyword>
<dbReference type="EMBL" id="JAPZBS010000002">
    <property type="protein sequence ID" value="KAJ5381114.1"/>
    <property type="molecule type" value="Genomic_DNA"/>
</dbReference>
<keyword evidence="12" id="KW-1185">Reference proteome</keyword>
<evidence type="ECO:0000259" key="10">
    <source>
        <dbReference type="Pfam" id="PF17917"/>
    </source>
</evidence>
<dbReference type="InterPro" id="IPR000477">
    <property type="entry name" value="RT_dom"/>
</dbReference>
<dbReference type="PANTHER" id="PTHR33064">
    <property type="entry name" value="POL PROTEIN"/>
    <property type="match status" value="1"/>
</dbReference>